<evidence type="ECO:0000259" key="7">
    <source>
        <dbReference type="PROSITE" id="PS51900"/>
    </source>
</evidence>
<dbReference type="Pfam" id="PF00589">
    <property type="entry name" value="Phage_integrase"/>
    <property type="match status" value="1"/>
</dbReference>
<dbReference type="Gene3D" id="1.10.443.10">
    <property type="entry name" value="Intergrase catalytic core"/>
    <property type="match status" value="1"/>
</dbReference>
<evidence type="ECO:0000313" key="9">
    <source>
        <dbReference type="Proteomes" id="UP001144372"/>
    </source>
</evidence>
<dbReference type="InterPro" id="IPR050090">
    <property type="entry name" value="Tyrosine_recombinase_XerCD"/>
</dbReference>
<dbReference type="PANTHER" id="PTHR30349">
    <property type="entry name" value="PHAGE INTEGRASE-RELATED"/>
    <property type="match status" value="1"/>
</dbReference>
<dbReference type="Proteomes" id="UP001144372">
    <property type="component" value="Unassembled WGS sequence"/>
</dbReference>
<dbReference type="PROSITE" id="PS51898">
    <property type="entry name" value="TYR_RECOMBINASE"/>
    <property type="match status" value="1"/>
</dbReference>
<proteinExistence type="inferred from homology"/>
<keyword evidence="3 5" id="KW-0238">DNA-binding</keyword>
<dbReference type="Gene3D" id="1.10.150.130">
    <property type="match status" value="1"/>
</dbReference>
<name>A0A9W6L8N9_9BACT</name>
<comment type="caution">
    <text evidence="8">The sequence shown here is derived from an EMBL/GenBank/DDBJ whole genome shotgun (WGS) entry which is preliminary data.</text>
</comment>
<evidence type="ECO:0000313" key="8">
    <source>
        <dbReference type="EMBL" id="GLI34889.1"/>
    </source>
</evidence>
<reference evidence="8" key="1">
    <citation type="submission" date="2022-12" db="EMBL/GenBank/DDBJ databases">
        <title>Reference genome sequencing for broad-spectrum identification of bacterial and archaeal isolates by mass spectrometry.</title>
        <authorList>
            <person name="Sekiguchi Y."/>
            <person name="Tourlousse D.M."/>
        </authorList>
    </citation>
    <scope>NUCLEOTIDE SEQUENCE</scope>
    <source>
        <strain evidence="8">ASRB1</strain>
    </source>
</reference>
<feature type="domain" description="Tyr recombinase" evidence="6">
    <location>
        <begin position="98"/>
        <end position="280"/>
    </location>
</feature>
<evidence type="ECO:0000256" key="1">
    <source>
        <dbReference type="ARBA" id="ARBA00008857"/>
    </source>
</evidence>
<dbReference type="AlphaFoldDB" id="A0A9W6L8N9"/>
<dbReference type="PANTHER" id="PTHR30349:SF64">
    <property type="entry name" value="PROPHAGE INTEGRASE INTD-RELATED"/>
    <property type="match status" value="1"/>
</dbReference>
<feature type="domain" description="Core-binding (CB)" evidence="7">
    <location>
        <begin position="1"/>
        <end position="81"/>
    </location>
</feature>
<dbReference type="GO" id="GO:0015074">
    <property type="term" value="P:DNA integration"/>
    <property type="evidence" value="ECO:0007669"/>
    <property type="project" value="UniProtKB-KW"/>
</dbReference>
<organism evidence="8 9">
    <name type="scientific">Desulforhabdus amnigena</name>
    <dbReference type="NCBI Taxonomy" id="40218"/>
    <lineage>
        <taxon>Bacteria</taxon>
        <taxon>Pseudomonadati</taxon>
        <taxon>Thermodesulfobacteriota</taxon>
        <taxon>Syntrophobacteria</taxon>
        <taxon>Syntrophobacterales</taxon>
        <taxon>Syntrophobacteraceae</taxon>
        <taxon>Desulforhabdus</taxon>
    </lineage>
</organism>
<dbReference type="PROSITE" id="PS51900">
    <property type="entry name" value="CB"/>
    <property type="match status" value="1"/>
</dbReference>
<sequence>MKDYYEKSIRALQLAGMSELTQECYTRAVRLLVDFYKKPPDQISESELEDYFLHRRNTDKWSAATLRIAYSGIKFFFVNVLQRDWHIFAYLKAKREQKLPCILSKEEVFSILHHLTTFHNYVFHSTVYACGLRISEALALQVSDIDGKRMMIHVHRGKGAKDRYVPLPQDTYQLLRRYWVTHRNPVFIFPALGRGGNEGPTAKTHMALDSAQGAFRRAKFAAGITKRRISVHSLCHCYATHLLEAGVNPRIIQRYMGHASLETTMIYFHLTQKGTEDACRIINTTMKGFHYGDNQ</sequence>
<dbReference type="InterPro" id="IPR004107">
    <property type="entry name" value="Integrase_SAM-like_N"/>
</dbReference>
<evidence type="ECO:0000256" key="3">
    <source>
        <dbReference type="ARBA" id="ARBA00023125"/>
    </source>
</evidence>
<evidence type="ECO:0000256" key="4">
    <source>
        <dbReference type="ARBA" id="ARBA00023172"/>
    </source>
</evidence>
<dbReference type="InterPro" id="IPR002104">
    <property type="entry name" value="Integrase_catalytic"/>
</dbReference>
<keyword evidence="4" id="KW-0233">DNA recombination</keyword>
<comment type="similarity">
    <text evidence="1">Belongs to the 'phage' integrase family.</text>
</comment>
<dbReference type="Pfam" id="PF13495">
    <property type="entry name" value="Phage_int_SAM_4"/>
    <property type="match status" value="1"/>
</dbReference>
<dbReference type="RefSeq" id="WP_281794344.1">
    <property type="nucleotide sequence ID" value="NZ_BSDR01000001.1"/>
</dbReference>
<accession>A0A9W6L8N9</accession>
<dbReference type="InterPro" id="IPR013762">
    <property type="entry name" value="Integrase-like_cat_sf"/>
</dbReference>
<dbReference type="EMBL" id="BSDR01000001">
    <property type="protein sequence ID" value="GLI34889.1"/>
    <property type="molecule type" value="Genomic_DNA"/>
</dbReference>
<gene>
    <name evidence="8" type="ORF">DAMNIGENAA_23220</name>
</gene>
<evidence type="ECO:0000259" key="6">
    <source>
        <dbReference type="PROSITE" id="PS51898"/>
    </source>
</evidence>
<evidence type="ECO:0000256" key="5">
    <source>
        <dbReference type="PROSITE-ProRule" id="PRU01248"/>
    </source>
</evidence>
<dbReference type="GO" id="GO:0003677">
    <property type="term" value="F:DNA binding"/>
    <property type="evidence" value="ECO:0007669"/>
    <property type="project" value="UniProtKB-UniRule"/>
</dbReference>
<keyword evidence="9" id="KW-1185">Reference proteome</keyword>
<dbReference type="InterPro" id="IPR044068">
    <property type="entry name" value="CB"/>
</dbReference>
<evidence type="ECO:0000256" key="2">
    <source>
        <dbReference type="ARBA" id="ARBA00022908"/>
    </source>
</evidence>
<protein>
    <submittedName>
        <fullName evidence="8">Integrase</fullName>
    </submittedName>
</protein>
<keyword evidence="2" id="KW-0229">DNA integration</keyword>
<dbReference type="InterPro" id="IPR011010">
    <property type="entry name" value="DNA_brk_join_enz"/>
</dbReference>
<dbReference type="GO" id="GO:0006310">
    <property type="term" value="P:DNA recombination"/>
    <property type="evidence" value="ECO:0007669"/>
    <property type="project" value="UniProtKB-KW"/>
</dbReference>
<dbReference type="InterPro" id="IPR010998">
    <property type="entry name" value="Integrase_recombinase_N"/>
</dbReference>
<dbReference type="SUPFAM" id="SSF56349">
    <property type="entry name" value="DNA breaking-rejoining enzymes"/>
    <property type="match status" value="1"/>
</dbReference>